<dbReference type="Pfam" id="PF02517">
    <property type="entry name" value="Rce1-like"/>
    <property type="match status" value="1"/>
</dbReference>
<keyword evidence="3" id="KW-0645">Protease</keyword>
<feature type="transmembrane region" description="Helical" evidence="1">
    <location>
        <begin position="46"/>
        <end position="65"/>
    </location>
</feature>
<name>A0A502KUU5_9GAMM</name>
<keyword evidence="4" id="KW-1185">Reference proteome</keyword>
<dbReference type="AlphaFoldDB" id="A0A502KUU5"/>
<feature type="transmembrane region" description="Helical" evidence="1">
    <location>
        <begin position="118"/>
        <end position="142"/>
    </location>
</feature>
<feature type="transmembrane region" description="Helical" evidence="1">
    <location>
        <begin position="255"/>
        <end position="272"/>
    </location>
</feature>
<keyword evidence="1" id="KW-0472">Membrane</keyword>
<evidence type="ECO:0000259" key="2">
    <source>
        <dbReference type="Pfam" id="PF02517"/>
    </source>
</evidence>
<proteinExistence type="predicted"/>
<reference evidence="3 4" key="1">
    <citation type="submission" date="2019-01" db="EMBL/GenBank/DDBJ databases">
        <title>Litorilituus lipolytica sp. nov., isolated from intertidal sand of the Yellow Sea in China.</title>
        <authorList>
            <person name="Liu A."/>
        </authorList>
    </citation>
    <scope>NUCLEOTIDE SEQUENCE [LARGE SCALE GENOMIC DNA]</scope>
    <source>
        <strain evidence="3 4">RZ04</strain>
    </source>
</reference>
<feature type="transmembrane region" description="Helical" evidence="1">
    <location>
        <begin position="20"/>
        <end position="39"/>
    </location>
</feature>
<feature type="transmembrane region" description="Helical" evidence="1">
    <location>
        <begin position="304"/>
        <end position="324"/>
    </location>
</feature>
<sequence>MNTCNVLSLLLTIDKYSITHNIMLLCTKIIILILTMPALPELTPHIYPWLFLSITIIVAFVKPVLWPISFIVTVFSALVFNAINFIGLGIITLLFLLTFYAQKPSLSKWHLRVKKSTSIIVIISCVALAAHVVPGFNNLLVIDGLEKNINSVPFSMYLNFDKPMILFTLLLLSPTILLHEKPVYLLRINTSYRLLAFIMLSFIVIFSLGIALSLISFTPQMPNWWAWFAINNLLLTCVVEEVFFRGFIQRKLSQFFKPIICLIIASCLFGMAHFSGGFSYVIVATVAGFLYGFVYLNTGKLWHVILIHFGLNMTHLYLFTYPLLKS</sequence>
<dbReference type="GO" id="GO:0004175">
    <property type="term" value="F:endopeptidase activity"/>
    <property type="evidence" value="ECO:0007669"/>
    <property type="project" value="UniProtKB-ARBA"/>
</dbReference>
<keyword evidence="1" id="KW-0812">Transmembrane</keyword>
<dbReference type="EMBL" id="SAWY01000027">
    <property type="protein sequence ID" value="TPH14015.1"/>
    <property type="molecule type" value="Genomic_DNA"/>
</dbReference>
<dbReference type="GO" id="GO:0008237">
    <property type="term" value="F:metallopeptidase activity"/>
    <property type="evidence" value="ECO:0007669"/>
    <property type="project" value="UniProtKB-KW"/>
</dbReference>
<keyword evidence="3" id="KW-0378">Hydrolase</keyword>
<gene>
    <name evidence="3" type="ORF">EPA86_12970</name>
</gene>
<feature type="domain" description="CAAX prenyl protease 2/Lysostaphin resistance protein A-like" evidence="2">
    <location>
        <begin position="223"/>
        <end position="313"/>
    </location>
</feature>
<dbReference type="GO" id="GO:0006508">
    <property type="term" value="P:proteolysis"/>
    <property type="evidence" value="ECO:0007669"/>
    <property type="project" value="UniProtKB-KW"/>
</dbReference>
<evidence type="ECO:0000313" key="4">
    <source>
        <dbReference type="Proteomes" id="UP000315303"/>
    </source>
</evidence>
<evidence type="ECO:0000256" key="1">
    <source>
        <dbReference type="SAM" id="Phobius"/>
    </source>
</evidence>
<dbReference type="InterPro" id="IPR003675">
    <property type="entry name" value="Rce1/LyrA-like_dom"/>
</dbReference>
<accession>A0A502KUU5</accession>
<keyword evidence="1" id="KW-1133">Transmembrane helix</keyword>
<feature type="transmembrane region" description="Helical" evidence="1">
    <location>
        <begin position="278"/>
        <end position="297"/>
    </location>
</feature>
<keyword evidence="3" id="KW-0482">Metalloprotease</keyword>
<dbReference type="OrthoDB" id="5322702at2"/>
<feature type="transmembrane region" description="Helical" evidence="1">
    <location>
        <begin position="71"/>
        <end position="97"/>
    </location>
</feature>
<dbReference type="GO" id="GO:0080120">
    <property type="term" value="P:CAAX-box protein maturation"/>
    <property type="evidence" value="ECO:0007669"/>
    <property type="project" value="UniProtKB-ARBA"/>
</dbReference>
<organism evidence="3 4">
    <name type="scientific">Litorilituus lipolyticus</name>
    <dbReference type="NCBI Taxonomy" id="2491017"/>
    <lineage>
        <taxon>Bacteria</taxon>
        <taxon>Pseudomonadati</taxon>
        <taxon>Pseudomonadota</taxon>
        <taxon>Gammaproteobacteria</taxon>
        <taxon>Alteromonadales</taxon>
        <taxon>Colwelliaceae</taxon>
        <taxon>Litorilituus</taxon>
    </lineage>
</organism>
<protein>
    <submittedName>
        <fullName evidence="3">CPBP family intramembrane metalloprotease</fullName>
    </submittedName>
</protein>
<comment type="caution">
    <text evidence="3">The sequence shown here is derived from an EMBL/GenBank/DDBJ whole genome shotgun (WGS) entry which is preliminary data.</text>
</comment>
<dbReference type="Proteomes" id="UP000315303">
    <property type="component" value="Unassembled WGS sequence"/>
</dbReference>
<feature type="transmembrane region" description="Helical" evidence="1">
    <location>
        <begin position="192"/>
        <end position="218"/>
    </location>
</feature>
<feature type="transmembrane region" description="Helical" evidence="1">
    <location>
        <begin position="224"/>
        <end position="243"/>
    </location>
</feature>
<evidence type="ECO:0000313" key="3">
    <source>
        <dbReference type="EMBL" id="TPH14015.1"/>
    </source>
</evidence>